<comment type="caution">
    <text evidence="25">The sequence shown here is derived from an EMBL/GenBank/DDBJ whole genome shotgun (WGS) entry which is preliminary data.</text>
</comment>
<keyword evidence="26" id="KW-1185">Reference proteome</keyword>
<dbReference type="InterPro" id="IPR036615">
    <property type="entry name" value="Mur_ligase_C_dom_sf"/>
</dbReference>
<dbReference type="Proteomes" id="UP000544872">
    <property type="component" value="Unassembled WGS sequence"/>
</dbReference>
<dbReference type="InterPro" id="IPR001645">
    <property type="entry name" value="Folylpolyglutamate_synth"/>
</dbReference>
<name>A0A7X0DLC9_NOVIT</name>
<dbReference type="GO" id="GO:0046656">
    <property type="term" value="P:folic acid biosynthetic process"/>
    <property type="evidence" value="ECO:0007669"/>
    <property type="project" value="UniProtKB-KW"/>
</dbReference>
<evidence type="ECO:0000256" key="4">
    <source>
        <dbReference type="ARBA" id="ARBA00005150"/>
    </source>
</evidence>
<evidence type="ECO:0000259" key="24">
    <source>
        <dbReference type="Pfam" id="PF08245"/>
    </source>
</evidence>
<evidence type="ECO:0000256" key="20">
    <source>
        <dbReference type="ARBA" id="ARBA00049035"/>
    </source>
</evidence>
<dbReference type="EC" id="6.3.2.12" evidence="6"/>
<dbReference type="AlphaFoldDB" id="A0A7X0DLC9"/>
<evidence type="ECO:0000256" key="2">
    <source>
        <dbReference type="ARBA" id="ARBA00002714"/>
    </source>
</evidence>
<dbReference type="InterPro" id="IPR036565">
    <property type="entry name" value="Mur-like_cat_sf"/>
</dbReference>
<evidence type="ECO:0000313" key="26">
    <source>
        <dbReference type="Proteomes" id="UP000544872"/>
    </source>
</evidence>
<dbReference type="SUPFAM" id="SSF53244">
    <property type="entry name" value="MurD-like peptide ligases, peptide-binding domain"/>
    <property type="match status" value="1"/>
</dbReference>
<dbReference type="Pfam" id="PF02875">
    <property type="entry name" value="Mur_ligase_C"/>
    <property type="match status" value="1"/>
</dbReference>
<keyword evidence="13" id="KW-0460">Magnesium</keyword>
<dbReference type="GO" id="GO:0004326">
    <property type="term" value="F:tetrahydrofolylpolyglutamate synthase activity"/>
    <property type="evidence" value="ECO:0007669"/>
    <property type="project" value="UniProtKB-EC"/>
</dbReference>
<evidence type="ECO:0000256" key="16">
    <source>
        <dbReference type="ARBA" id="ARBA00030592"/>
    </source>
</evidence>
<evidence type="ECO:0000259" key="23">
    <source>
        <dbReference type="Pfam" id="PF02875"/>
    </source>
</evidence>
<dbReference type="InterPro" id="IPR018109">
    <property type="entry name" value="Folylpolyglutamate_synth_CS"/>
</dbReference>
<dbReference type="SUPFAM" id="SSF53623">
    <property type="entry name" value="MurD-like peptide ligases, catalytic domain"/>
    <property type="match status" value="1"/>
</dbReference>
<comment type="catalytic activity">
    <reaction evidence="21">
        <text>7,8-dihydropteroate + L-glutamate + ATP = 7,8-dihydrofolate + ADP + phosphate + H(+)</text>
        <dbReference type="Rhea" id="RHEA:23584"/>
        <dbReference type="ChEBI" id="CHEBI:15378"/>
        <dbReference type="ChEBI" id="CHEBI:17839"/>
        <dbReference type="ChEBI" id="CHEBI:29985"/>
        <dbReference type="ChEBI" id="CHEBI:30616"/>
        <dbReference type="ChEBI" id="CHEBI:43474"/>
        <dbReference type="ChEBI" id="CHEBI:57451"/>
        <dbReference type="ChEBI" id="CHEBI:456216"/>
        <dbReference type="EC" id="6.3.2.12"/>
    </reaction>
</comment>
<gene>
    <name evidence="25" type="ORF">FHS48_001306</name>
</gene>
<evidence type="ECO:0000313" key="25">
    <source>
        <dbReference type="EMBL" id="MBB6209898.1"/>
    </source>
</evidence>
<dbReference type="EMBL" id="JACIIX010000003">
    <property type="protein sequence ID" value="MBB6209898.1"/>
    <property type="molecule type" value="Genomic_DNA"/>
</dbReference>
<dbReference type="GO" id="GO:0046654">
    <property type="term" value="P:tetrahydrofolate biosynthetic process"/>
    <property type="evidence" value="ECO:0007669"/>
    <property type="project" value="UniProtKB-UniPathway"/>
</dbReference>
<comment type="catalytic activity">
    <reaction evidence="20">
        <text>(6R)-5,10-methylenetetrahydrofolyl-(gamma-L-Glu)(n) + L-glutamate + ATP = (6R)-5,10-methylenetetrahydrofolyl-(gamma-L-Glu)(n+1) + ADP + phosphate + H(+)</text>
        <dbReference type="Rhea" id="RHEA:51912"/>
        <dbReference type="Rhea" id="RHEA-COMP:13257"/>
        <dbReference type="Rhea" id="RHEA-COMP:13258"/>
        <dbReference type="ChEBI" id="CHEBI:15378"/>
        <dbReference type="ChEBI" id="CHEBI:29985"/>
        <dbReference type="ChEBI" id="CHEBI:30616"/>
        <dbReference type="ChEBI" id="CHEBI:43474"/>
        <dbReference type="ChEBI" id="CHEBI:136572"/>
        <dbReference type="ChEBI" id="CHEBI:456216"/>
        <dbReference type="EC" id="6.3.2.17"/>
    </reaction>
</comment>
<dbReference type="PIRSF" id="PIRSF001563">
    <property type="entry name" value="Folylpolyglu_synth"/>
    <property type="match status" value="1"/>
</dbReference>
<evidence type="ECO:0000256" key="19">
    <source>
        <dbReference type="ARBA" id="ARBA00047808"/>
    </source>
</evidence>
<evidence type="ECO:0000256" key="22">
    <source>
        <dbReference type="PIRNR" id="PIRNR001563"/>
    </source>
</evidence>
<dbReference type="EC" id="6.3.2.17" evidence="7"/>
<dbReference type="GO" id="GO:0005737">
    <property type="term" value="C:cytoplasm"/>
    <property type="evidence" value="ECO:0007669"/>
    <property type="project" value="TreeGrafter"/>
</dbReference>
<evidence type="ECO:0000256" key="5">
    <source>
        <dbReference type="ARBA" id="ARBA00008276"/>
    </source>
</evidence>
<evidence type="ECO:0000256" key="17">
    <source>
        <dbReference type="ARBA" id="ARBA00032510"/>
    </source>
</evidence>
<evidence type="ECO:0000256" key="15">
    <source>
        <dbReference type="ARBA" id="ARBA00030048"/>
    </source>
</evidence>
<comment type="cofactor">
    <cofactor evidence="1">
        <name>Mg(2+)</name>
        <dbReference type="ChEBI" id="CHEBI:18420"/>
    </cofactor>
</comment>
<evidence type="ECO:0000256" key="14">
    <source>
        <dbReference type="ARBA" id="ARBA00022909"/>
    </source>
</evidence>
<dbReference type="InterPro" id="IPR004101">
    <property type="entry name" value="Mur_ligase_C"/>
</dbReference>
<evidence type="ECO:0000256" key="6">
    <source>
        <dbReference type="ARBA" id="ARBA00013023"/>
    </source>
</evidence>
<comment type="catalytic activity">
    <reaction evidence="19">
        <text>10-formyltetrahydrofolyl-(gamma-L-Glu)(n) + L-glutamate + ATP = 10-formyltetrahydrofolyl-(gamma-L-Glu)(n+1) + ADP + phosphate + H(+)</text>
        <dbReference type="Rhea" id="RHEA:51904"/>
        <dbReference type="Rhea" id="RHEA-COMP:13088"/>
        <dbReference type="Rhea" id="RHEA-COMP:14300"/>
        <dbReference type="ChEBI" id="CHEBI:15378"/>
        <dbReference type="ChEBI" id="CHEBI:29985"/>
        <dbReference type="ChEBI" id="CHEBI:30616"/>
        <dbReference type="ChEBI" id="CHEBI:43474"/>
        <dbReference type="ChEBI" id="CHEBI:134413"/>
        <dbReference type="ChEBI" id="CHEBI:456216"/>
        <dbReference type="EC" id="6.3.2.17"/>
    </reaction>
</comment>
<proteinExistence type="inferred from homology"/>
<dbReference type="RefSeq" id="WP_184262527.1">
    <property type="nucleotide sequence ID" value="NZ_JACIIX010000003.1"/>
</dbReference>
<comment type="pathway">
    <text evidence="3">Cofactor biosynthesis; tetrahydrofolate biosynthesis; 7,8-dihydrofolate from 2-amino-4-hydroxy-6-hydroxymethyl-7,8-dihydropteridine diphosphate and 4-aminobenzoate: step 2/2.</text>
</comment>
<protein>
    <recommendedName>
        <fullName evidence="8">Dihydrofolate synthase/folylpolyglutamate synthase</fullName>
        <ecNumber evidence="6">6.3.2.12</ecNumber>
        <ecNumber evidence="7">6.3.2.17</ecNumber>
    </recommendedName>
    <alternativeName>
        <fullName evidence="17">Folylpoly-gamma-glutamate synthetase-dihydrofolate synthetase</fullName>
    </alternativeName>
    <alternativeName>
        <fullName evidence="15">Folylpolyglutamate synthetase</fullName>
    </alternativeName>
    <alternativeName>
        <fullName evidence="16">Tetrahydrofolylpolyglutamate synthase</fullName>
    </alternativeName>
</protein>
<feature type="domain" description="Mur ligase C-terminal" evidence="23">
    <location>
        <begin position="308"/>
        <end position="422"/>
    </location>
</feature>
<evidence type="ECO:0000256" key="1">
    <source>
        <dbReference type="ARBA" id="ARBA00001946"/>
    </source>
</evidence>
<evidence type="ECO:0000256" key="9">
    <source>
        <dbReference type="ARBA" id="ARBA00022598"/>
    </source>
</evidence>
<dbReference type="Gene3D" id="3.40.1190.10">
    <property type="entry name" value="Mur-like, catalytic domain"/>
    <property type="match status" value="1"/>
</dbReference>
<dbReference type="Gene3D" id="3.90.190.20">
    <property type="entry name" value="Mur ligase, C-terminal domain"/>
    <property type="match status" value="1"/>
</dbReference>
<keyword evidence="11 22" id="KW-0547">Nucleotide-binding</keyword>
<dbReference type="NCBIfam" id="TIGR01499">
    <property type="entry name" value="folC"/>
    <property type="match status" value="1"/>
</dbReference>
<keyword evidence="10" id="KW-0479">Metal-binding</keyword>
<dbReference type="FunFam" id="3.40.1190.10:FF:000011">
    <property type="entry name" value="Folylpolyglutamate synthase/dihydrofolate synthase"/>
    <property type="match status" value="1"/>
</dbReference>
<dbReference type="PANTHER" id="PTHR11136">
    <property type="entry name" value="FOLYLPOLYGLUTAMATE SYNTHASE-RELATED"/>
    <property type="match status" value="1"/>
</dbReference>
<reference evidence="25 26" key="1">
    <citation type="submission" date="2020-08" db="EMBL/GenBank/DDBJ databases">
        <title>Genomic Encyclopedia of Type Strains, Phase IV (KMG-IV): sequencing the most valuable type-strain genomes for metagenomic binning, comparative biology and taxonomic classification.</title>
        <authorList>
            <person name="Goeker M."/>
        </authorList>
    </citation>
    <scope>NUCLEOTIDE SEQUENCE [LARGE SCALE GENOMIC DNA]</scope>
    <source>
        <strain evidence="25 26">DSM 11590</strain>
    </source>
</reference>
<comment type="similarity">
    <text evidence="5 22">Belongs to the folylpolyglutamate synthase family.</text>
</comment>
<evidence type="ECO:0000256" key="10">
    <source>
        <dbReference type="ARBA" id="ARBA00022723"/>
    </source>
</evidence>
<keyword evidence="9 22" id="KW-0436">Ligase</keyword>
<evidence type="ECO:0000256" key="18">
    <source>
        <dbReference type="ARBA" id="ARBA00047493"/>
    </source>
</evidence>
<dbReference type="UniPathway" id="UPA00077">
    <property type="reaction ID" value="UER00157"/>
</dbReference>
<comment type="catalytic activity">
    <reaction evidence="18">
        <text>(6S)-5,6,7,8-tetrahydrofolyl-(gamma-L-Glu)(n) + L-glutamate + ATP = (6S)-5,6,7,8-tetrahydrofolyl-(gamma-L-Glu)(n+1) + ADP + phosphate + H(+)</text>
        <dbReference type="Rhea" id="RHEA:10580"/>
        <dbReference type="Rhea" id="RHEA-COMP:14738"/>
        <dbReference type="Rhea" id="RHEA-COMP:14740"/>
        <dbReference type="ChEBI" id="CHEBI:15378"/>
        <dbReference type="ChEBI" id="CHEBI:29985"/>
        <dbReference type="ChEBI" id="CHEBI:30616"/>
        <dbReference type="ChEBI" id="CHEBI:43474"/>
        <dbReference type="ChEBI" id="CHEBI:141005"/>
        <dbReference type="ChEBI" id="CHEBI:456216"/>
        <dbReference type="EC" id="6.3.2.17"/>
    </reaction>
</comment>
<dbReference type="PROSITE" id="PS01012">
    <property type="entry name" value="FOLYLPOLYGLU_SYNT_2"/>
    <property type="match status" value="1"/>
</dbReference>
<keyword evidence="12 22" id="KW-0067">ATP-binding</keyword>
<sequence length="434" mass="45553">MSVVPADPSAALDRLTALHPKIIDLSLDRVWRLLAALGNPQDHLPPVVHVAGTNGKGSTVATLRACLEAAGKTVHVYTSPHLVRFNERIRLAGEIISDAALVALLEEVEAANAGQPITFFEVTTCAAFLAFSRTPADVVLLETGLGGRLDATNVVTRPAATVLTSISLDHQQYLGETLASIAAEKAEIMRPGVPCIAAAHPAEAAAVVDQAAARIGAVLWREGRDFTATAAETQTLSFVVGDLRLTLPRSRLPGDHQIQNAGLALAVLTRVPELAVPEQALRDGLPAVEWPARLQPLSRGPLVEALPQGWDLWLDGGHNPDAGERLAAYLRQQGETRPLDLVVGMIDTKDEAGFLRPLLPLVQRVRTVPVLSSAAGRLPQAVAETARGLGAADVSACDSVAAAVAALVADQTAPRRVLICGSLYLAGDVLATNG</sequence>
<evidence type="ECO:0000256" key="13">
    <source>
        <dbReference type="ARBA" id="ARBA00022842"/>
    </source>
</evidence>
<keyword evidence="14" id="KW-0289">Folate biosynthesis</keyword>
<evidence type="ECO:0000256" key="8">
    <source>
        <dbReference type="ARBA" id="ARBA00019357"/>
    </source>
</evidence>
<feature type="domain" description="Mur ligase central" evidence="24">
    <location>
        <begin position="50"/>
        <end position="267"/>
    </location>
</feature>
<accession>A0A7X0DLC9</accession>
<evidence type="ECO:0000256" key="21">
    <source>
        <dbReference type="ARBA" id="ARBA00049161"/>
    </source>
</evidence>
<comment type="function">
    <text evidence="2">Functions in two distinct reactions of the de novo folate biosynthetic pathway. Catalyzes the addition of a glutamate residue to dihydropteroate (7,8-dihydropteroate or H2Pte) to form dihydrofolate (7,8-dihydrofolate monoglutamate or H2Pte-Glu). Also catalyzes successive additions of L-glutamate to tetrahydrofolate or 10-formyltetrahydrofolate or 5,10-methylenetetrahydrofolate, leading to folylpolyglutamate derivatives.</text>
</comment>
<comment type="pathway">
    <text evidence="4">Cofactor biosynthesis; tetrahydrofolylpolyglutamate biosynthesis.</text>
</comment>
<dbReference type="GO" id="GO:0005524">
    <property type="term" value="F:ATP binding"/>
    <property type="evidence" value="ECO:0007669"/>
    <property type="project" value="UniProtKB-KW"/>
</dbReference>
<dbReference type="GO" id="GO:0046872">
    <property type="term" value="F:metal ion binding"/>
    <property type="evidence" value="ECO:0007669"/>
    <property type="project" value="UniProtKB-KW"/>
</dbReference>
<dbReference type="InterPro" id="IPR013221">
    <property type="entry name" value="Mur_ligase_cen"/>
</dbReference>
<dbReference type="GO" id="GO:0008841">
    <property type="term" value="F:dihydrofolate synthase activity"/>
    <property type="evidence" value="ECO:0007669"/>
    <property type="project" value="UniProtKB-EC"/>
</dbReference>
<dbReference type="Pfam" id="PF08245">
    <property type="entry name" value="Mur_ligase_M"/>
    <property type="match status" value="1"/>
</dbReference>
<evidence type="ECO:0000256" key="11">
    <source>
        <dbReference type="ARBA" id="ARBA00022741"/>
    </source>
</evidence>
<evidence type="ECO:0000256" key="7">
    <source>
        <dbReference type="ARBA" id="ARBA00013025"/>
    </source>
</evidence>
<evidence type="ECO:0000256" key="12">
    <source>
        <dbReference type="ARBA" id="ARBA00022840"/>
    </source>
</evidence>
<dbReference type="PANTHER" id="PTHR11136:SF0">
    <property type="entry name" value="DIHYDROFOLATE SYNTHETASE-RELATED"/>
    <property type="match status" value="1"/>
</dbReference>
<evidence type="ECO:0000256" key="3">
    <source>
        <dbReference type="ARBA" id="ARBA00004799"/>
    </source>
</evidence>
<organism evidence="25 26">
    <name type="scientific">Novispirillum itersonii</name>
    <name type="common">Aquaspirillum itersonii</name>
    <dbReference type="NCBI Taxonomy" id="189"/>
    <lineage>
        <taxon>Bacteria</taxon>
        <taxon>Pseudomonadati</taxon>
        <taxon>Pseudomonadota</taxon>
        <taxon>Alphaproteobacteria</taxon>
        <taxon>Rhodospirillales</taxon>
        <taxon>Novispirillaceae</taxon>
        <taxon>Novispirillum</taxon>
    </lineage>
</organism>